<keyword evidence="3" id="KW-1185">Reference proteome</keyword>
<dbReference type="Gene3D" id="2.60.40.10">
    <property type="entry name" value="Immunoglobulins"/>
    <property type="match status" value="3"/>
</dbReference>
<keyword evidence="1" id="KW-1015">Disulfide bond</keyword>
<proteinExistence type="predicted"/>
<feature type="domain" description="Fibronectin type-III" evidence="2">
    <location>
        <begin position="75"/>
        <end position="179"/>
    </location>
</feature>
<reference evidence="4" key="1">
    <citation type="submission" date="2016-11" db="UniProtKB">
        <authorList>
            <consortium name="WormBaseParasite"/>
        </authorList>
    </citation>
    <scope>IDENTIFICATION</scope>
</reference>
<organism evidence="3 4">
    <name type="scientific">Heterorhabditis bacteriophora</name>
    <name type="common">Entomopathogenic nematode worm</name>
    <dbReference type="NCBI Taxonomy" id="37862"/>
    <lineage>
        <taxon>Eukaryota</taxon>
        <taxon>Metazoa</taxon>
        <taxon>Ecdysozoa</taxon>
        <taxon>Nematoda</taxon>
        <taxon>Chromadorea</taxon>
        <taxon>Rhabditida</taxon>
        <taxon>Rhabditina</taxon>
        <taxon>Rhabditomorpha</taxon>
        <taxon>Strongyloidea</taxon>
        <taxon>Heterorhabditidae</taxon>
        <taxon>Heterorhabditis</taxon>
    </lineage>
</organism>
<feature type="domain" description="Fibronectin type-III" evidence="2">
    <location>
        <begin position="184"/>
        <end position="298"/>
    </location>
</feature>
<dbReference type="GO" id="GO:0030424">
    <property type="term" value="C:axon"/>
    <property type="evidence" value="ECO:0007669"/>
    <property type="project" value="TreeGrafter"/>
</dbReference>
<evidence type="ECO:0000256" key="1">
    <source>
        <dbReference type="ARBA" id="ARBA00023157"/>
    </source>
</evidence>
<dbReference type="SUPFAM" id="SSF49265">
    <property type="entry name" value="Fibronectin type III"/>
    <property type="match status" value="3"/>
</dbReference>
<dbReference type="InterPro" id="IPR003961">
    <property type="entry name" value="FN3_dom"/>
</dbReference>
<dbReference type="Proteomes" id="UP000095283">
    <property type="component" value="Unplaced"/>
</dbReference>
<dbReference type="GO" id="GO:0007411">
    <property type="term" value="P:axon guidance"/>
    <property type="evidence" value="ECO:0007669"/>
    <property type="project" value="TreeGrafter"/>
</dbReference>
<evidence type="ECO:0000313" key="4">
    <source>
        <dbReference type="WBParaSite" id="Hba_14510"/>
    </source>
</evidence>
<dbReference type="PANTHER" id="PTHR44170:SF35">
    <property type="entry name" value="NEUROGLIAN"/>
    <property type="match status" value="1"/>
</dbReference>
<dbReference type="GO" id="GO:0098609">
    <property type="term" value="P:cell-cell adhesion"/>
    <property type="evidence" value="ECO:0007669"/>
    <property type="project" value="TreeGrafter"/>
</dbReference>
<accession>A0A1I7XAN8</accession>
<dbReference type="InterPro" id="IPR013783">
    <property type="entry name" value="Ig-like_fold"/>
</dbReference>
<sequence>MDSETEGTQWRTHPVPVQAHPNDLVEGDLRVVRAKATVALQPFGHYVFRVLARNAVGDSSPTKVKDICVTPAKQPDRNPTGVWARGASPENLVIHWKPLPREEWNGRNFHYKIKYRPSEGGNWKEVKVSDPFADRYTVALDDDKDAKPFQAYEVQVQAVNDEGRANIVPETVEGRTGEGIPSSIPSGFKLVSKDGTTATFAWNPIDPQTANGNFTGYKITYWYDQIEEVDDDDSGDSSKLRWKRTQSKRRTVIFGPKATSGTVTDLKPDTINYAIIQVTNGAHEGDPSEIISFRTEEGVPSPVRGLWAHPMNSKSSDEKAVVSLIWERPRQFNGKLIGYTARLIGLEHETAYRFIIRGRTGAGDGDPNSSDASTLPEVVASAEWHISTMSIDIIVCFQY</sequence>
<dbReference type="PROSITE" id="PS50853">
    <property type="entry name" value="FN3"/>
    <property type="match status" value="2"/>
</dbReference>
<dbReference type="FunFam" id="2.60.40.10:FF:000035">
    <property type="entry name" value="Contactin 1"/>
    <property type="match status" value="1"/>
</dbReference>
<dbReference type="CDD" id="cd00063">
    <property type="entry name" value="FN3"/>
    <property type="match status" value="3"/>
</dbReference>
<dbReference type="AlphaFoldDB" id="A0A1I7XAN8"/>
<dbReference type="SMART" id="SM00060">
    <property type="entry name" value="FN3"/>
    <property type="match status" value="3"/>
</dbReference>
<evidence type="ECO:0000313" key="3">
    <source>
        <dbReference type="Proteomes" id="UP000095283"/>
    </source>
</evidence>
<dbReference type="WBParaSite" id="Hba_14510">
    <property type="protein sequence ID" value="Hba_14510"/>
    <property type="gene ID" value="Hba_14510"/>
</dbReference>
<dbReference type="InterPro" id="IPR036116">
    <property type="entry name" value="FN3_sf"/>
</dbReference>
<protein>
    <submittedName>
        <fullName evidence="4">Fibronectin type III domain protein</fullName>
    </submittedName>
</protein>
<dbReference type="PANTHER" id="PTHR44170">
    <property type="entry name" value="PROTEIN SIDEKICK"/>
    <property type="match status" value="1"/>
</dbReference>
<name>A0A1I7XAN8_HETBA</name>
<evidence type="ECO:0000259" key="2">
    <source>
        <dbReference type="PROSITE" id="PS50853"/>
    </source>
</evidence>
<dbReference type="Pfam" id="PF00041">
    <property type="entry name" value="fn3"/>
    <property type="match status" value="2"/>
</dbReference>
<dbReference type="GO" id="GO:0005886">
    <property type="term" value="C:plasma membrane"/>
    <property type="evidence" value="ECO:0007669"/>
    <property type="project" value="TreeGrafter"/>
</dbReference>